<reference evidence="3" key="4">
    <citation type="journal article" date="2015" name="G3 (Bethesda)">
        <title>Genome sequences of three phytopathogenic species of the Magnaporthaceae family of fungi.</title>
        <authorList>
            <person name="Okagaki L.H."/>
            <person name="Nunes C.C."/>
            <person name="Sailsbery J."/>
            <person name="Clay B."/>
            <person name="Brown D."/>
            <person name="John T."/>
            <person name="Oh Y."/>
            <person name="Young N."/>
            <person name="Fitzgerald M."/>
            <person name="Haas B.J."/>
            <person name="Zeng Q."/>
            <person name="Young S."/>
            <person name="Adiconis X."/>
            <person name="Fan L."/>
            <person name="Levin J.Z."/>
            <person name="Mitchell T.K."/>
            <person name="Okubara P.A."/>
            <person name="Farman M.L."/>
            <person name="Kohn L.M."/>
            <person name="Birren B."/>
            <person name="Ma L.-J."/>
            <person name="Dean R.A."/>
        </authorList>
    </citation>
    <scope>NUCLEOTIDE SEQUENCE</scope>
    <source>
        <strain evidence="3">R3-111a-1</strain>
    </source>
</reference>
<proteinExistence type="predicted"/>
<evidence type="ECO:0000313" key="4">
    <source>
        <dbReference type="Proteomes" id="UP000006039"/>
    </source>
</evidence>
<reference evidence="2" key="3">
    <citation type="submission" date="2010-09" db="EMBL/GenBank/DDBJ databases">
        <title>Annotation of Gaeumannomyces graminis var. tritici R3-111a-1.</title>
        <authorList>
            <consortium name="The Broad Institute Genome Sequencing Platform"/>
            <person name="Ma L.-J."/>
            <person name="Dead R."/>
            <person name="Young S.K."/>
            <person name="Zeng Q."/>
            <person name="Gargeya S."/>
            <person name="Fitzgerald M."/>
            <person name="Haas B."/>
            <person name="Abouelleil A."/>
            <person name="Alvarado L."/>
            <person name="Arachchi H.M."/>
            <person name="Berlin A."/>
            <person name="Brown A."/>
            <person name="Chapman S.B."/>
            <person name="Chen Z."/>
            <person name="Dunbar C."/>
            <person name="Freedman E."/>
            <person name="Gearin G."/>
            <person name="Gellesch M."/>
            <person name="Goldberg J."/>
            <person name="Griggs A."/>
            <person name="Gujja S."/>
            <person name="Heiman D."/>
            <person name="Howarth C."/>
            <person name="Larson L."/>
            <person name="Lui A."/>
            <person name="MacDonald P.J.P."/>
            <person name="Mehta T."/>
            <person name="Montmayeur A."/>
            <person name="Murphy C."/>
            <person name="Neiman D."/>
            <person name="Pearson M."/>
            <person name="Priest M."/>
            <person name="Roberts A."/>
            <person name="Saif S."/>
            <person name="Shea T."/>
            <person name="Shenoy N."/>
            <person name="Sisk P."/>
            <person name="Stolte C."/>
            <person name="Sykes S."/>
            <person name="Yandava C."/>
            <person name="Wortman J."/>
            <person name="Nusbaum C."/>
            <person name="Birren B."/>
        </authorList>
    </citation>
    <scope>NUCLEOTIDE SEQUENCE</scope>
    <source>
        <strain evidence="2">R3-111a-1</strain>
    </source>
</reference>
<dbReference type="GeneID" id="20353646"/>
<dbReference type="EnsemblFungi" id="EJT69572">
    <property type="protein sequence ID" value="EJT69572"/>
    <property type="gene ID" value="GGTG_13188"/>
</dbReference>
<dbReference type="VEuPathDB" id="FungiDB:GGTG_13188"/>
<keyword evidence="4" id="KW-1185">Reference proteome</keyword>
<dbReference type="Proteomes" id="UP000006039">
    <property type="component" value="Unassembled WGS sequence"/>
</dbReference>
<dbReference type="EMBL" id="GL385404">
    <property type="protein sequence ID" value="EJT69572.1"/>
    <property type="molecule type" value="Genomic_DNA"/>
</dbReference>
<dbReference type="AlphaFoldDB" id="J3PI60"/>
<reference evidence="2" key="2">
    <citation type="submission" date="2010-07" db="EMBL/GenBank/DDBJ databases">
        <authorList>
            <consortium name="The Broad Institute Genome Sequencing Platform"/>
            <consortium name="Broad Institute Genome Sequencing Center for Infectious Disease"/>
            <person name="Ma L.-J."/>
            <person name="Dead R."/>
            <person name="Young S."/>
            <person name="Zeng Q."/>
            <person name="Koehrsen M."/>
            <person name="Alvarado L."/>
            <person name="Berlin A."/>
            <person name="Chapman S.B."/>
            <person name="Chen Z."/>
            <person name="Freedman E."/>
            <person name="Gellesch M."/>
            <person name="Goldberg J."/>
            <person name="Griggs A."/>
            <person name="Gujja S."/>
            <person name="Heilman E.R."/>
            <person name="Heiman D."/>
            <person name="Hepburn T."/>
            <person name="Howarth C."/>
            <person name="Jen D."/>
            <person name="Larson L."/>
            <person name="Mehta T."/>
            <person name="Neiman D."/>
            <person name="Pearson M."/>
            <person name="Roberts A."/>
            <person name="Saif S."/>
            <person name="Shea T."/>
            <person name="Shenoy N."/>
            <person name="Sisk P."/>
            <person name="Stolte C."/>
            <person name="Sykes S."/>
            <person name="Walk T."/>
            <person name="White J."/>
            <person name="Yandava C."/>
            <person name="Haas B."/>
            <person name="Nusbaum C."/>
            <person name="Birren B."/>
        </authorList>
    </citation>
    <scope>NUCLEOTIDE SEQUENCE</scope>
    <source>
        <strain evidence="2">R3-111a-1</strain>
    </source>
</reference>
<dbReference type="RefSeq" id="XP_009229357.1">
    <property type="nucleotide sequence ID" value="XM_009231093.1"/>
</dbReference>
<dbReference type="HOGENOM" id="CLU_1578610_0_0_1"/>
<protein>
    <submittedName>
        <fullName evidence="2 3">Uncharacterized protein</fullName>
    </submittedName>
</protein>
<gene>
    <name evidence="3" type="primary">20353646</name>
    <name evidence="2" type="ORF">GGTG_13188</name>
</gene>
<evidence type="ECO:0000313" key="2">
    <source>
        <dbReference type="EMBL" id="EJT69572.1"/>
    </source>
</evidence>
<feature type="region of interest" description="Disordered" evidence="1">
    <location>
        <begin position="31"/>
        <end position="50"/>
    </location>
</feature>
<sequence length="169" mass="18182">MPSGGCWAVCKVSRPVSFKTKGALCMGVSPGEAGTRKVRPKSPSMRPNSTLGASASVEFWTARGGNKQSHLFEKVPARAPEDRLQPLCDHTYGLSLAHFTRHGQSLGRAQGNFWKWSGSRCRCKEEAKDMDSVLPPSYFYRLGPGGKAGGNPNDPFGPGTIWVMGPKSG</sequence>
<evidence type="ECO:0000256" key="1">
    <source>
        <dbReference type="SAM" id="MobiDB-lite"/>
    </source>
</evidence>
<organism evidence="2">
    <name type="scientific">Gaeumannomyces tritici (strain R3-111a-1)</name>
    <name type="common">Wheat and barley take-all root rot fungus</name>
    <name type="synonym">Gaeumannomyces graminis var. tritici</name>
    <dbReference type="NCBI Taxonomy" id="644352"/>
    <lineage>
        <taxon>Eukaryota</taxon>
        <taxon>Fungi</taxon>
        <taxon>Dikarya</taxon>
        <taxon>Ascomycota</taxon>
        <taxon>Pezizomycotina</taxon>
        <taxon>Sordariomycetes</taxon>
        <taxon>Sordariomycetidae</taxon>
        <taxon>Magnaporthales</taxon>
        <taxon>Magnaporthaceae</taxon>
        <taxon>Gaeumannomyces</taxon>
    </lineage>
</organism>
<evidence type="ECO:0000313" key="3">
    <source>
        <dbReference type="EnsemblFungi" id="EJT69572"/>
    </source>
</evidence>
<name>J3PI60_GAET3</name>
<reference evidence="3" key="5">
    <citation type="submission" date="2018-04" db="UniProtKB">
        <authorList>
            <consortium name="EnsemblFungi"/>
        </authorList>
    </citation>
    <scope>IDENTIFICATION</scope>
    <source>
        <strain evidence="3">R3-111a-1</strain>
    </source>
</reference>
<reference evidence="4" key="1">
    <citation type="submission" date="2010-07" db="EMBL/GenBank/DDBJ databases">
        <title>The genome sequence of Gaeumannomyces graminis var. tritici strain R3-111a-1.</title>
        <authorList>
            <consortium name="The Broad Institute Genome Sequencing Platform"/>
            <person name="Ma L.-J."/>
            <person name="Dead R."/>
            <person name="Young S."/>
            <person name="Zeng Q."/>
            <person name="Koehrsen M."/>
            <person name="Alvarado L."/>
            <person name="Berlin A."/>
            <person name="Chapman S.B."/>
            <person name="Chen Z."/>
            <person name="Freedman E."/>
            <person name="Gellesch M."/>
            <person name="Goldberg J."/>
            <person name="Griggs A."/>
            <person name="Gujja S."/>
            <person name="Heilman E.R."/>
            <person name="Heiman D."/>
            <person name="Hepburn T."/>
            <person name="Howarth C."/>
            <person name="Jen D."/>
            <person name="Larson L."/>
            <person name="Mehta T."/>
            <person name="Neiman D."/>
            <person name="Pearson M."/>
            <person name="Roberts A."/>
            <person name="Saif S."/>
            <person name="Shea T."/>
            <person name="Shenoy N."/>
            <person name="Sisk P."/>
            <person name="Stolte C."/>
            <person name="Sykes S."/>
            <person name="Walk T."/>
            <person name="White J."/>
            <person name="Yandava C."/>
            <person name="Haas B."/>
            <person name="Nusbaum C."/>
            <person name="Birren B."/>
        </authorList>
    </citation>
    <scope>NUCLEOTIDE SEQUENCE [LARGE SCALE GENOMIC DNA]</scope>
    <source>
        <strain evidence="4">R3-111a-1</strain>
    </source>
</reference>
<accession>J3PI60</accession>